<feature type="transmembrane region" description="Helical" evidence="2">
    <location>
        <begin position="32"/>
        <end position="55"/>
    </location>
</feature>
<dbReference type="EMBL" id="CP007770">
    <property type="protein sequence ID" value="AJC87228.1"/>
    <property type="molecule type" value="Genomic_DNA"/>
</dbReference>
<name>A0A0A8GZ72_9BACT</name>
<keyword evidence="1" id="KW-0175">Coiled coil</keyword>
<dbReference type="KEGG" id="cis:CINS_0226"/>
<dbReference type="GeneID" id="74431046"/>
<evidence type="ECO:0000256" key="1">
    <source>
        <dbReference type="SAM" id="Coils"/>
    </source>
</evidence>
<organism evidence="3 4">
    <name type="scientific">Campylobacter insulaenigrae NCTC 12927</name>
    <dbReference type="NCBI Taxonomy" id="1031564"/>
    <lineage>
        <taxon>Bacteria</taxon>
        <taxon>Pseudomonadati</taxon>
        <taxon>Campylobacterota</taxon>
        <taxon>Epsilonproteobacteria</taxon>
        <taxon>Campylobacterales</taxon>
        <taxon>Campylobacteraceae</taxon>
        <taxon>Campylobacter</taxon>
    </lineage>
</organism>
<evidence type="ECO:0000256" key="2">
    <source>
        <dbReference type="SAM" id="Phobius"/>
    </source>
</evidence>
<dbReference type="STRING" id="1031564.CINS_0226"/>
<keyword evidence="2" id="KW-1133">Transmembrane helix</keyword>
<dbReference type="HOGENOM" id="CLU_164827_0_0_7"/>
<evidence type="ECO:0000313" key="4">
    <source>
        <dbReference type="Proteomes" id="UP000031163"/>
    </source>
</evidence>
<dbReference type="AlphaFoldDB" id="A0A0A8GZ72"/>
<gene>
    <name evidence="3" type="ORF">CINS_0226</name>
</gene>
<sequence>MRPENFVAFFTVCGFFIGLMFTIVNISDAVEILVYTCLITFVFYVLIHIVIMIFVDIHKIGGRHFNKEKYETENNKFITELASREKKMDYLLEKLQEEREDLKKLETSHKKRSVRHAAA</sequence>
<reference evidence="3 4" key="1">
    <citation type="journal article" date="2014" name="Genome Biol. Evol.">
        <title>Comparative Genomics of the Campylobacter lari Group.</title>
        <authorList>
            <person name="Miller W.G."/>
            <person name="Yee E."/>
            <person name="Chapman M.H."/>
            <person name="Smith T.P."/>
            <person name="Bono J.L."/>
            <person name="Huynh S."/>
            <person name="Parker C.T."/>
            <person name="Vandamme P."/>
            <person name="Luong K."/>
            <person name="Korlach J."/>
        </authorList>
    </citation>
    <scope>NUCLEOTIDE SEQUENCE [LARGE SCALE GENOMIC DNA]</scope>
    <source>
        <strain evidence="3 4">NCTC 12927</strain>
    </source>
</reference>
<protein>
    <submittedName>
        <fullName evidence="3">Putative membrane protein</fullName>
    </submittedName>
</protein>
<keyword evidence="2" id="KW-0472">Membrane</keyword>
<dbReference type="Proteomes" id="UP000031163">
    <property type="component" value="Chromosome"/>
</dbReference>
<feature type="transmembrane region" description="Helical" evidence="2">
    <location>
        <begin position="7"/>
        <end position="26"/>
    </location>
</feature>
<accession>A0A0A8GZ72</accession>
<keyword evidence="2" id="KW-0812">Transmembrane</keyword>
<evidence type="ECO:0000313" key="3">
    <source>
        <dbReference type="EMBL" id="AJC87228.1"/>
    </source>
</evidence>
<feature type="coiled-coil region" evidence="1">
    <location>
        <begin position="81"/>
        <end position="112"/>
    </location>
</feature>
<proteinExistence type="predicted"/>
<dbReference type="RefSeq" id="WP_039649137.1">
    <property type="nucleotide sequence ID" value="NZ_CP007770.1"/>
</dbReference>